<dbReference type="AlphaFoldDB" id="A0A562U9X3"/>
<reference evidence="2 3" key="1">
    <citation type="submission" date="2019-07" db="EMBL/GenBank/DDBJ databases">
        <title>Genomic Encyclopedia of Archaeal and Bacterial Type Strains, Phase II (KMG-II): from individual species to whole genera.</title>
        <authorList>
            <person name="Goeker M."/>
        </authorList>
    </citation>
    <scope>NUCLEOTIDE SEQUENCE [LARGE SCALE GENOMIC DNA]</scope>
    <source>
        <strain evidence="2 3">ATCC BAA-1854</strain>
    </source>
</reference>
<name>A0A562U9X3_9SPHI</name>
<proteinExistence type="predicted"/>
<sequence>MNKQLIYLPALIFLLLAVSCKSSISPADLYGKWKYVKVEHPDDPTDSVRSAELAYDKPYIRFYGNDSLQMMWGGKLLSHGTFTIDGHNIRYKEQLPDGTTRAFPFWVIKLTDREIVFETTVADKSRVTAVKE</sequence>
<evidence type="ECO:0000313" key="3">
    <source>
        <dbReference type="Proteomes" id="UP000317010"/>
    </source>
</evidence>
<dbReference type="RefSeq" id="WP_144910896.1">
    <property type="nucleotide sequence ID" value="NZ_VLLI01000003.1"/>
</dbReference>
<evidence type="ECO:0008006" key="4">
    <source>
        <dbReference type="Google" id="ProtNLM"/>
    </source>
</evidence>
<dbReference type="Proteomes" id="UP000317010">
    <property type="component" value="Unassembled WGS sequence"/>
</dbReference>
<organism evidence="2 3">
    <name type="scientific">Mucilaginibacter frigoritolerans</name>
    <dbReference type="NCBI Taxonomy" id="652788"/>
    <lineage>
        <taxon>Bacteria</taxon>
        <taxon>Pseudomonadati</taxon>
        <taxon>Bacteroidota</taxon>
        <taxon>Sphingobacteriia</taxon>
        <taxon>Sphingobacteriales</taxon>
        <taxon>Sphingobacteriaceae</taxon>
        <taxon>Mucilaginibacter</taxon>
    </lineage>
</organism>
<evidence type="ECO:0000256" key="1">
    <source>
        <dbReference type="SAM" id="SignalP"/>
    </source>
</evidence>
<dbReference type="PROSITE" id="PS51257">
    <property type="entry name" value="PROKAR_LIPOPROTEIN"/>
    <property type="match status" value="1"/>
</dbReference>
<dbReference type="EMBL" id="VLLI01000003">
    <property type="protein sequence ID" value="TWJ02359.1"/>
    <property type="molecule type" value="Genomic_DNA"/>
</dbReference>
<dbReference type="OrthoDB" id="794255at2"/>
<feature type="signal peptide" evidence="1">
    <location>
        <begin position="1"/>
        <end position="27"/>
    </location>
</feature>
<evidence type="ECO:0000313" key="2">
    <source>
        <dbReference type="EMBL" id="TWJ02359.1"/>
    </source>
</evidence>
<feature type="chain" id="PRO_5022192862" description="Lipocalin-like protein" evidence="1">
    <location>
        <begin position="28"/>
        <end position="132"/>
    </location>
</feature>
<accession>A0A562U9X3</accession>
<gene>
    <name evidence="2" type="ORF">JN11_01331</name>
</gene>
<protein>
    <recommendedName>
        <fullName evidence="4">Lipocalin-like protein</fullName>
    </recommendedName>
</protein>
<comment type="caution">
    <text evidence="2">The sequence shown here is derived from an EMBL/GenBank/DDBJ whole genome shotgun (WGS) entry which is preliminary data.</text>
</comment>
<keyword evidence="3" id="KW-1185">Reference proteome</keyword>
<keyword evidence="1" id="KW-0732">Signal</keyword>